<feature type="compositionally biased region" description="Low complexity" evidence="1">
    <location>
        <begin position="1035"/>
        <end position="1049"/>
    </location>
</feature>
<keyword evidence="3" id="KW-1185">Reference proteome</keyword>
<evidence type="ECO:0000313" key="3">
    <source>
        <dbReference type="Proteomes" id="UP000299084"/>
    </source>
</evidence>
<feature type="region of interest" description="Disordered" evidence="1">
    <location>
        <begin position="1032"/>
        <end position="1073"/>
    </location>
</feature>
<dbReference type="PANTHER" id="PTHR35248">
    <property type="entry name" value="PUTATIVE-RELATED"/>
    <property type="match status" value="1"/>
</dbReference>
<reference evidence="2 3" key="1">
    <citation type="journal article" date="2019" name="Mol. Ecol. Resour.">
        <title>Improving Illumina assemblies with Hi-C and long reads: an example with the North African dromedary.</title>
        <authorList>
            <person name="Elbers J.P."/>
            <person name="Rogers M.F."/>
            <person name="Perelman P.L."/>
            <person name="Proskuryakova A.A."/>
            <person name="Serdyukova N.A."/>
            <person name="Johnson W.E."/>
            <person name="Horin P."/>
            <person name="Corander J."/>
            <person name="Murphy D."/>
            <person name="Burger P.A."/>
        </authorList>
    </citation>
    <scope>NUCLEOTIDE SEQUENCE [LARGE SCALE GENOMIC DNA]</scope>
    <source>
        <strain evidence="2">Drom800</strain>
        <tissue evidence="2">Blood</tissue>
    </source>
</reference>
<feature type="region of interest" description="Disordered" evidence="1">
    <location>
        <begin position="305"/>
        <end position="324"/>
    </location>
</feature>
<sequence>MPPLSPCLSEELLDPELHILITPSLREKTESELKFEEDERWIMMEAEEEWEEEKLSERGKTFLMADEEKNSLADIFREREPASPVAVVEDEADSSAAVLGAFDHLALGQICCSDEPQSSTNCLASVLKGAPLDYSRILTGENAVGELRNRTGQGLEGLGLDLECTVGPANSEQLSDTDSVQMFLELEKECLYEEGVTLVELENQTSSEGLAPSQDAENSLVIIHFPGAALEKERVGLLNVEAKDSDPGLDGEYFHALNSSQVPNAVELAAYSDTVKDASTVCEKEGEKVPFSPQTAGEFKFRDPADLESLGKPDPGGLANSDHRASHEENILGFKAELAKENGSLSQVDCSEVEGDAEECVERAPLSSAISNELTGVTSGSEVDVLYDSHLLTDKIHLEGRKKAINQDNNSLTSLGDVDPCELLSMEGVCDEDGEARALGYEARLEAPASAHLHQGLPESEVLSLHLLVGGLGHSRDGVEAVNNAKPKWNVASSEGGETEMKDSDPLLDIFLEEQVTKASTSEPVLEEWVPIPQKPAPAAAVPTVEDDALDAAVPAPEGTAVAAITVPFPEEDVPVVSGATIGAHVSAVSVVTVEDAPAAAVSATERAAAPAVAVPAPEGTAPAAAVAVTGEDMLAVAESFPEGIAPAAAVAVTEDDVPERPVTPAVAVPAPGEPDTPTVRVLIPEGPAAPATALPTLGEPVTPATALPIPGETAAPAAAVPTLGELATLATALPAAGEPAAPASALPTLGELDTPAAALPTPGKTAAPAAAIPTLGEPATPATALPIPGETAAPAAAMPILGEPAALATALPTPGEPAAPASVGSLQPQLVWCPPQGSMQPQLLQGPSQGSLQPQLVRCPPQGSLQPQLLRCPPQGSLQPQLVWCPPQGSMQPQLLQGPSQGSLQPQLIAVPTPGDLQPQCGCPPQGSLQPSSVVASTQGSMQPQLLQGPSREPAAQPQLVRCPPQGSLQPQLVWCPPQGSLQPQLLRCPPQGSLQPQLLRCPPQGACTQLVWCPPQGSMQPQLLLAHPGSMQPAAAGPIPGEPAAPASVVPPQGSLQPQLLRCPPQGSLQP</sequence>
<organism evidence="2 3">
    <name type="scientific">Camelus dromedarius</name>
    <name type="common">Dromedary</name>
    <name type="synonym">Arabian camel</name>
    <dbReference type="NCBI Taxonomy" id="9838"/>
    <lineage>
        <taxon>Eukaryota</taxon>
        <taxon>Metazoa</taxon>
        <taxon>Chordata</taxon>
        <taxon>Craniata</taxon>
        <taxon>Vertebrata</taxon>
        <taxon>Euteleostomi</taxon>
        <taxon>Mammalia</taxon>
        <taxon>Eutheria</taxon>
        <taxon>Laurasiatheria</taxon>
        <taxon>Artiodactyla</taxon>
        <taxon>Tylopoda</taxon>
        <taxon>Camelidae</taxon>
        <taxon>Camelus</taxon>
    </lineage>
</organism>
<dbReference type="EMBL" id="JWIN03000013">
    <property type="protein sequence ID" value="KAB1268208.1"/>
    <property type="molecule type" value="Genomic_DNA"/>
</dbReference>
<protein>
    <submittedName>
        <fullName evidence="2">Uncharacterized protein</fullName>
    </submittedName>
</protein>
<dbReference type="Proteomes" id="UP000299084">
    <property type="component" value="Unassembled WGS sequence"/>
</dbReference>
<evidence type="ECO:0000313" key="2">
    <source>
        <dbReference type="EMBL" id="KAB1268208.1"/>
    </source>
</evidence>
<proteinExistence type="predicted"/>
<accession>A0A5N4DAT2</accession>
<comment type="caution">
    <text evidence="2">The sequence shown here is derived from an EMBL/GenBank/DDBJ whole genome shotgun (WGS) entry which is preliminary data.</text>
</comment>
<evidence type="ECO:0000256" key="1">
    <source>
        <dbReference type="SAM" id="MobiDB-lite"/>
    </source>
</evidence>
<feature type="region of interest" description="Disordered" evidence="1">
    <location>
        <begin position="939"/>
        <end position="958"/>
    </location>
</feature>
<feature type="compositionally biased region" description="Polar residues" evidence="1">
    <location>
        <begin position="939"/>
        <end position="949"/>
    </location>
</feature>
<dbReference type="InterPro" id="IPR037727">
    <property type="entry name" value="MCAF1-like"/>
</dbReference>
<name>A0A5N4DAT2_CAMDR</name>
<dbReference type="PANTHER" id="PTHR35248:SF2">
    <property type="entry name" value="3-HYDROXYACYL-COA DEHYDROGENASE C-TERMINAL DOMAIN-CONTAINING PROTEIN"/>
    <property type="match status" value="1"/>
</dbReference>
<dbReference type="AlphaFoldDB" id="A0A5N4DAT2"/>
<gene>
    <name evidence="2" type="ORF">Cadr_000013691</name>
</gene>